<name>A0A1H9A2R0_9HYPH</name>
<dbReference type="SUPFAM" id="SSF56219">
    <property type="entry name" value="DNase I-like"/>
    <property type="match status" value="1"/>
</dbReference>
<evidence type="ECO:0000259" key="1">
    <source>
        <dbReference type="Pfam" id="PF03372"/>
    </source>
</evidence>
<sequence length="250" mass="27507">MTDDRFPAPDTLRLMTWNIHAGIGPDGVRDLARIVALIRRHDPDIVALQEVDSRHDAPGEEPAFAFLKRSLGLHAVEARAITVPDGDYGHMLISRFPVCGMQVHDISIARREPRRAIEARVDTPQGPLTVVAVHLGLKLRERRQQAERLADMVRRAEGPVAMLGDFNEWQGLGAVRRLAAAGLPERTHHRTFPASRPMLKLDRIFARPAGLLVSTRTDPAGRGASDHLPLIADIRLPGAARPGRPPDGRA</sequence>
<dbReference type="InterPro" id="IPR036691">
    <property type="entry name" value="Endo/exonu/phosph_ase_sf"/>
</dbReference>
<dbReference type="InterPro" id="IPR005135">
    <property type="entry name" value="Endo/exonuclease/phosphatase"/>
</dbReference>
<organism evidence="2 3">
    <name type="scientific">Faunimonas pinastri</name>
    <dbReference type="NCBI Taxonomy" id="1855383"/>
    <lineage>
        <taxon>Bacteria</taxon>
        <taxon>Pseudomonadati</taxon>
        <taxon>Pseudomonadota</taxon>
        <taxon>Alphaproteobacteria</taxon>
        <taxon>Hyphomicrobiales</taxon>
        <taxon>Afifellaceae</taxon>
        <taxon>Faunimonas</taxon>
    </lineage>
</organism>
<dbReference type="Proteomes" id="UP000199647">
    <property type="component" value="Unassembled WGS sequence"/>
</dbReference>
<keyword evidence="2" id="KW-0255">Endonuclease</keyword>
<dbReference type="EMBL" id="FOFG01000001">
    <property type="protein sequence ID" value="SEP70970.1"/>
    <property type="molecule type" value="Genomic_DNA"/>
</dbReference>
<dbReference type="InterPro" id="IPR051916">
    <property type="entry name" value="GPI-anchor_lipid_remodeler"/>
</dbReference>
<evidence type="ECO:0000313" key="3">
    <source>
        <dbReference type="Proteomes" id="UP000199647"/>
    </source>
</evidence>
<keyword evidence="3" id="KW-1185">Reference proteome</keyword>
<gene>
    <name evidence="2" type="ORF">SAMN05216548_101311</name>
</gene>
<reference evidence="2 3" key="1">
    <citation type="submission" date="2016-10" db="EMBL/GenBank/DDBJ databases">
        <authorList>
            <person name="de Groot N.N."/>
        </authorList>
    </citation>
    <scope>NUCLEOTIDE SEQUENCE [LARGE SCALE GENOMIC DNA]</scope>
    <source>
        <strain evidence="2 3">A52C2</strain>
    </source>
</reference>
<dbReference type="GO" id="GO:0006506">
    <property type="term" value="P:GPI anchor biosynthetic process"/>
    <property type="evidence" value="ECO:0007669"/>
    <property type="project" value="TreeGrafter"/>
</dbReference>
<dbReference type="GO" id="GO:0004519">
    <property type="term" value="F:endonuclease activity"/>
    <property type="evidence" value="ECO:0007669"/>
    <property type="project" value="UniProtKB-KW"/>
</dbReference>
<dbReference type="STRING" id="1855383.SAMN05216548_101311"/>
<dbReference type="RefSeq" id="WP_238858086.1">
    <property type="nucleotide sequence ID" value="NZ_FOFG01000001.1"/>
</dbReference>
<dbReference type="PANTHER" id="PTHR14859:SF1">
    <property type="entry name" value="PGAP2-INTERACTING PROTEIN"/>
    <property type="match status" value="1"/>
</dbReference>
<dbReference type="GO" id="GO:0004527">
    <property type="term" value="F:exonuclease activity"/>
    <property type="evidence" value="ECO:0007669"/>
    <property type="project" value="UniProtKB-KW"/>
</dbReference>
<dbReference type="Pfam" id="PF03372">
    <property type="entry name" value="Exo_endo_phos"/>
    <property type="match status" value="1"/>
</dbReference>
<keyword evidence="2" id="KW-0378">Hydrolase</keyword>
<dbReference type="PANTHER" id="PTHR14859">
    <property type="entry name" value="CALCOFLUOR WHITE HYPERSENSITIVE PROTEIN PRECURSOR"/>
    <property type="match status" value="1"/>
</dbReference>
<protein>
    <submittedName>
        <fullName evidence="2">Metal-dependent hydrolase, endonuclease/exonuclease/phosphatase family</fullName>
    </submittedName>
</protein>
<keyword evidence="2" id="KW-0269">Exonuclease</keyword>
<feature type="domain" description="Endonuclease/exonuclease/phosphatase" evidence="1">
    <location>
        <begin position="15"/>
        <end position="227"/>
    </location>
</feature>
<accession>A0A1H9A2R0</accession>
<evidence type="ECO:0000313" key="2">
    <source>
        <dbReference type="EMBL" id="SEP70970.1"/>
    </source>
</evidence>
<keyword evidence="2" id="KW-0540">Nuclease</keyword>
<dbReference type="Gene3D" id="3.60.10.10">
    <property type="entry name" value="Endonuclease/exonuclease/phosphatase"/>
    <property type="match status" value="1"/>
</dbReference>
<proteinExistence type="predicted"/>
<dbReference type="AlphaFoldDB" id="A0A1H9A2R0"/>
<dbReference type="GO" id="GO:0016020">
    <property type="term" value="C:membrane"/>
    <property type="evidence" value="ECO:0007669"/>
    <property type="project" value="GOC"/>
</dbReference>